<gene>
    <name evidence="2" type="ORF">WKR92_03345</name>
</gene>
<evidence type="ECO:0000313" key="3">
    <source>
        <dbReference type="Proteomes" id="UP001580928"/>
    </source>
</evidence>
<comment type="caution">
    <text evidence="2">The sequence shown here is derived from an EMBL/GenBank/DDBJ whole genome shotgun (WGS) entry which is preliminary data.</text>
</comment>
<feature type="compositionally biased region" description="Basic and acidic residues" evidence="1">
    <location>
        <begin position="125"/>
        <end position="149"/>
    </location>
</feature>
<accession>A0ABV5CBE5</accession>
<reference evidence="2 3" key="1">
    <citation type="submission" date="2024-04" db="EMBL/GenBank/DDBJ databases">
        <title>Albibacterium profundi sp. nov., isolated from sediment of the Challenger Deep of Mariana Trench.</title>
        <authorList>
            <person name="Wang Y."/>
        </authorList>
    </citation>
    <scope>NUCLEOTIDE SEQUENCE [LARGE SCALE GENOMIC DNA]</scope>
    <source>
        <strain evidence="2 3">RHL897</strain>
    </source>
</reference>
<sequence length="436" mass="49348">MISKEEIVDKIRVLMKELSESFDHISDSEKDVHPLEFQLFEANATYFTEHATILRKLEEERYANEGADVGKQYVTETGSEEENAEPSNEATREDEDTSAVNEVPGVPEGEENAGDDDEIYFTPPIEERNSNQEEDKQKTVDEIPEKEDSTSSESQDDVTESRNEDKDDQKNPVTTGETNVKNDEEVEEADEVEPKDKETEGHNNQQQEEKGVQRESEQTKQGDQELNHSKLKSFFEPFDVPAELTKQTGDDSRAESDRSGVQESASQSSTDHTSAGQPSDNRSDEKAVTSETQATSDDEKISSEVVIEEKTVNIEPERPMSLNERLFAQRKNTLSEDKPSTPLAQGLNTPKTPIPKQQRIRDIKSSINLNDKLLFIKDLFNGYSLAYSEAIELLNRFETMEDADHFLQSNYAAKNNWGTKQATVDKLYAILRKRYG</sequence>
<name>A0ABV5CBE5_9SPHI</name>
<feature type="compositionally biased region" description="Acidic residues" evidence="1">
    <location>
        <begin position="108"/>
        <end position="119"/>
    </location>
</feature>
<feature type="compositionally biased region" description="Basic and acidic residues" evidence="1">
    <location>
        <begin position="192"/>
        <end position="228"/>
    </location>
</feature>
<feature type="compositionally biased region" description="Basic and acidic residues" evidence="1">
    <location>
        <begin position="248"/>
        <end position="260"/>
    </location>
</feature>
<proteinExistence type="predicted"/>
<evidence type="ECO:0000313" key="2">
    <source>
        <dbReference type="EMBL" id="MFB5944862.1"/>
    </source>
</evidence>
<feature type="compositionally biased region" description="Basic and acidic residues" evidence="1">
    <location>
        <begin position="159"/>
        <end position="170"/>
    </location>
</feature>
<feature type="compositionally biased region" description="Polar residues" evidence="1">
    <location>
        <begin position="342"/>
        <end position="351"/>
    </location>
</feature>
<protein>
    <submittedName>
        <fullName evidence="2">Uncharacterized protein</fullName>
    </submittedName>
</protein>
<evidence type="ECO:0000256" key="1">
    <source>
        <dbReference type="SAM" id="MobiDB-lite"/>
    </source>
</evidence>
<feature type="region of interest" description="Disordered" evidence="1">
    <location>
        <begin position="67"/>
        <end position="354"/>
    </location>
</feature>
<organism evidence="2 3">
    <name type="scientific">Albibacterium profundi</name>
    <dbReference type="NCBI Taxonomy" id="3134906"/>
    <lineage>
        <taxon>Bacteria</taxon>
        <taxon>Pseudomonadati</taxon>
        <taxon>Bacteroidota</taxon>
        <taxon>Sphingobacteriia</taxon>
        <taxon>Sphingobacteriales</taxon>
        <taxon>Sphingobacteriaceae</taxon>
        <taxon>Albibacterium</taxon>
    </lineage>
</organism>
<feature type="compositionally biased region" description="Polar residues" evidence="1">
    <location>
        <begin position="261"/>
        <end position="280"/>
    </location>
</feature>
<dbReference type="RefSeq" id="WP_375556421.1">
    <property type="nucleotide sequence ID" value="NZ_JBBVGT010000002.1"/>
</dbReference>
<dbReference type="Proteomes" id="UP001580928">
    <property type="component" value="Unassembled WGS sequence"/>
</dbReference>
<dbReference type="EMBL" id="JBBVGT010000002">
    <property type="protein sequence ID" value="MFB5944862.1"/>
    <property type="molecule type" value="Genomic_DNA"/>
</dbReference>
<feature type="compositionally biased region" description="Basic and acidic residues" evidence="1">
    <location>
        <begin position="297"/>
        <end position="318"/>
    </location>
</feature>
<keyword evidence="3" id="KW-1185">Reference proteome</keyword>